<sequence length="102" mass="11114">MRQNFPEAMLRICPGYPTADGGEWGSQTAVNRGGYRLTDGGEPVARARRLKRRPRERGAVWQNFPEAMLRICPGYPTADGGEWGSQTAVIVGVTGPQTVVNP</sequence>
<evidence type="ECO:0000313" key="1">
    <source>
        <dbReference type="EMBL" id="VYT88876.1"/>
    </source>
</evidence>
<gene>
    <name evidence="1" type="ORF">KOLFYP65_03658</name>
</gene>
<organism evidence="1">
    <name type="scientific">Klebsiella oxytoca</name>
    <dbReference type="NCBI Taxonomy" id="571"/>
    <lineage>
        <taxon>Bacteria</taxon>
        <taxon>Pseudomonadati</taxon>
        <taxon>Pseudomonadota</taxon>
        <taxon>Gammaproteobacteria</taxon>
        <taxon>Enterobacterales</taxon>
        <taxon>Enterobacteriaceae</taxon>
        <taxon>Klebsiella/Raoultella group</taxon>
        <taxon>Klebsiella</taxon>
    </lineage>
</organism>
<name>A0A6N3AGG2_KLEOX</name>
<dbReference type="AlphaFoldDB" id="A0A6N3AGG2"/>
<accession>A0A6N3AGG2</accession>
<protein>
    <submittedName>
        <fullName evidence="1">Uncharacterized protein</fullName>
    </submittedName>
</protein>
<dbReference type="EMBL" id="CACRTM010000021">
    <property type="protein sequence ID" value="VYT88876.1"/>
    <property type="molecule type" value="Genomic_DNA"/>
</dbReference>
<reference evidence="1" key="1">
    <citation type="submission" date="2019-11" db="EMBL/GenBank/DDBJ databases">
        <authorList>
            <person name="Feng L."/>
        </authorList>
    </citation>
    <scope>NUCLEOTIDE SEQUENCE</scope>
    <source>
        <strain evidence="1">KOxytocaLFYP65</strain>
    </source>
</reference>
<dbReference type="RefSeq" id="WP_210669611.1">
    <property type="nucleotide sequence ID" value="NZ_CP072914.1"/>
</dbReference>
<proteinExistence type="predicted"/>